<reference evidence="2 3" key="1">
    <citation type="submission" date="2020-02" db="EMBL/GenBank/DDBJ databases">
        <title>Draft genome sequence of Limisphaera ngatamarikiensis NGM72.4T, a thermophilic Verrucomicrobia grouped in subdivision 3.</title>
        <authorList>
            <person name="Carere C.R."/>
            <person name="Steen J."/>
            <person name="Hugenholtz P."/>
            <person name="Stott M.B."/>
        </authorList>
    </citation>
    <scope>NUCLEOTIDE SEQUENCE [LARGE SCALE GENOMIC DNA]</scope>
    <source>
        <strain evidence="2 3">NGM72.4</strain>
    </source>
</reference>
<keyword evidence="1" id="KW-1133">Transmembrane helix</keyword>
<evidence type="ECO:0000313" key="3">
    <source>
        <dbReference type="Proteomes" id="UP000477311"/>
    </source>
</evidence>
<dbReference type="Proteomes" id="UP000477311">
    <property type="component" value="Unassembled WGS sequence"/>
</dbReference>
<evidence type="ECO:0008006" key="4">
    <source>
        <dbReference type="Google" id="ProtNLM"/>
    </source>
</evidence>
<feature type="transmembrane region" description="Helical" evidence="1">
    <location>
        <begin position="345"/>
        <end position="366"/>
    </location>
</feature>
<proteinExistence type="predicted"/>
<sequence length="590" mass="65261">MDRGRSRVKVVLGERRDGRFHLLEARVVDLEEEGLVTPEEVRRYLGSVLEPWGECPLVLVLPPRLSFSQVLDVPPPGTAADLPRLIEEQTARLRGLGQGPWLYEATALEPWGRWQQPWFLTLARLEDIQQFLEETAPRLTEVRHVCSAPQALCEAWCWAVPEGRDAWLLDVGAAETLLVRVHGRRLAAAVTETVGAEAWVGRLAEVRHCGRAEAETLLHSADLFAGPGKQAELEEALRGWWARVERAWDQAARSVPVPESGEEPALYVSGGPVRWPGFLEALRRVSRRRWEPWPSLERPEGSLALGEFALAVGAGVHGWKRHLNEPSLLPPPLRVYGRQLQQAALLLRLVLVFLGMVGLLLGAGIWRKARLLAETQAVLQETESAMTALSDLTAAARARDQVFARYWPLWDQQERTLGVLEALRALGEARARHDFWTVLLADTESYANGAAWKPPGTNGPRGQVLAWLAEPPGNPAFITELCVPAAGEAALRVLSELVTDLRRDPMWGRVDSVPAGQRRNWVDARLVIPDRHYVLAMDMAEGGWRGLFQSVRVPEVRWGTNVIRRPALWTVPAGRPAPAGGVSAAGGGSP</sequence>
<keyword evidence="1" id="KW-0812">Transmembrane</keyword>
<gene>
    <name evidence="2" type="ORF">G4L39_09285</name>
</gene>
<accession>A0A6M1RIQ8</accession>
<keyword evidence="3" id="KW-1185">Reference proteome</keyword>
<keyword evidence="1" id="KW-0472">Membrane</keyword>
<dbReference type="EMBL" id="JAAKYA010000058">
    <property type="protein sequence ID" value="NGO39586.1"/>
    <property type="molecule type" value="Genomic_DNA"/>
</dbReference>
<organism evidence="2 3">
    <name type="scientific">Limisphaera ngatamarikiensis</name>
    <dbReference type="NCBI Taxonomy" id="1324935"/>
    <lineage>
        <taxon>Bacteria</taxon>
        <taxon>Pseudomonadati</taxon>
        <taxon>Verrucomicrobiota</taxon>
        <taxon>Verrucomicrobiia</taxon>
        <taxon>Limisphaerales</taxon>
        <taxon>Limisphaeraceae</taxon>
        <taxon>Limisphaera</taxon>
    </lineage>
</organism>
<evidence type="ECO:0000313" key="2">
    <source>
        <dbReference type="EMBL" id="NGO39586.1"/>
    </source>
</evidence>
<protein>
    <recommendedName>
        <fullName evidence="4">Pilus assembly protein PilM</fullName>
    </recommendedName>
</protein>
<comment type="caution">
    <text evidence="2">The sequence shown here is derived from an EMBL/GenBank/DDBJ whole genome shotgun (WGS) entry which is preliminary data.</text>
</comment>
<name>A0A6M1RIQ8_9BACT</name>
<dbReference type="AlphaFoldDB" id="A0A6M1RIQ8"/>
<evidence type="ECO:0000256" key="1">
    <source>
        <dbReference type="SAM" id="Phobius"/>
    </source>
</evidence>